<evidence type="ECO:0000256" key="1">
    <source>
        <dbReference type="SAM" id="Coils"/>
    </source>
</evidence>
<reference evidence="2 3" key="1">
    <citation type="journal article" date="2019" name="Nat. Commun.">
        <title>A new type of DNA phosphorothioation-based antiviral system in archaea.</title>
        <authorList>
            <person name="Xiong L."/>
            <person name="Liu S."/>
            <person name="Chen S."/>
            <person name="Xiao Y."/>
            <person name="Zhu B."/>
            <person name="Gao Y."/>
            <person name="Zhang Y."/>
            <person name="Chen B."/>
            <person name="Luo J."/>
            <person name="Deng Z."/>
            <person name="Chen X."/>
            <person name="Wang L."/>
            <person name="Chen S."/>
        </authorList>
    </citation>
    <scope>NUCLEOTIDE SEQUENCE [LARGE SCALE GENOMIC DNA]</scope>
    <source>
        <strain evidence="2 3">CBA1105</strain>
    </source>
</reference>
<organism evidence="2 3">
    <name type="scientific">Halapricum salinum</name>
    <dbReference type="NCBI Taxonomy" id="1457250"/>
    <lineage>
        <taxon>Archaea</taxon>
        <taxon>Methanobacteriati</taxon>
        <taxon>Methanobacteriota</taxon>
        <taxon>Stenosarchaea group</taxon>
        <taxon>Halobacteria</taxon>
        <taxon>Halobacteriales</taxon>
        <taxon>Haloarculaceae</taxon>
        <taxon>Halapricum</taxon>
    </lineage>
</organism>
<name>A0A4D6HDW1_9EURY</name>
<dbReference type="Proteomes" id="UP000296706">
    <property type="component" value="Chromosome"/>
</dbReference>
<keyword evidence="1" id="KW-0175">Coiled coil</keyword>
<accession>A0A4D6HDW1</accession>
<dbReference type="EMBL" id="CP031310">
    <property type="protein sequence ID" value="QCC51232.1"/>
    <property type="molecule type" value="Genomic_DNA"/>
</dbReference>
<gene>
    <name evidence="2" type="ORF">DV733_08235</name>
</gene>
<keyword evidence="3" id="KW-1185">Reference proteome</keyword>
<proteinExistence type="predicted"/>
<dbReference type="KEGG" id="hsn:DV733_08235"/>
<protein>
    <submittedName>
        <fullName evidence="2">Uncharacterized protein</fullName>
    </submittedName>
</protein>
<dbReference type="AlphaFoldDB" id="A0A4D6HDW1"/>
<dbReference type="STRING" id="1457250.GCA_000755225_01260"/>
<sequence length="410" mass="46550">MTTKMRERALEQFEKNRFFQGKLMTPRDMQVEQEYHAERLHTLARYTMGTGIVRGLEVRDVQETQEELTVTVAPGLAIDGYGRPIVVETETSKSVPVPTNDEIYLFARHAEVSTESVPVPDADGVAGDEQTPNRAIEVFELTYQETEPEPGEPTPELELELDEDSRDPFHEIAAAYHEQYREEPRSESDPAVFVGAFERGSDGGWQPTETAVKRPLVYDTEMLFRAFASHLADTDNPHGVTVDPEPRDVPVDLDDIEGFERKLQFLQAELHELKEDRDTLNRYLMRKSLKDKERFFRDVADRFEEHSDEVSRVAQEIVTAATEGIAANAYDQPEIYREHVRELLDAEIRLGETLEGTATEDTLDGYVRAVSQLQNRLEDEASILDVAVAQDNVCEAADSLEELYDIVPDT</sequence>
<feature type="coiled-coil region" evidence="1">
    <location>
        <begin position="256"/>
        <end position="283"/>
    </location>
</feature>
<evidence type="ECO:0000313" key="2">
    <source>
        <dbReference type="EMBL" id="QCC51232.1"/>
    </source>
</evidence>
<evidence type="ECO:0000313" key="3">
    <source>
        <dbReference type="Proteomes" id="UP000296706"/>
    </source>
</evidence>